<evidence type="ECO:0000313" key="2">
    <source>
        <dbReference type="Proteomes" id="UP000245938"/>
    </source>
</evidence>
<dbReference type="RefSeq" id="WP_109307328.1">
    <property type="nucleotide sequence ID" value="NZ_BJUF01000073.1"/>
</dbReference>
<accession>A0A2U3AGS6</accession>
<proteinExistence type="predicted"/>
<dbReference type="EMBL" id="QFVR01000031">
    <property type="protein sequence ID" value="PWI23725.1"/>
    <property type="molecule type" value="Genomic_DNA"/>
</dbReference>
<comment type="caution">
    <text evidence="1">The sequence shown here is derived from an EMBL/GenBank/DDBJ whole genome shotgun (WGS) entry which is preliminary data.</text>
</comment>
<keyword evidence="2" id="KW-1185">Reference proteome</keyword>
<sequence>MTELAVLIAETKHHSMLFKQILETFESCNSEPKVDFKMDYHSTLPHLQTALNELYEVKLNSYDYPESSIEMEICNTETTETFVKCFNNLQELVVNILEQQMCINKLDELVQLLSNTPYYQGEFHHYFWTAGIPNLKFSVTKELEISVTYRASNDIYELQILDSMKDEGVQTYFQTSELALDFISTFQAFALLD</sequence>
<evidence type="ECO:0000313" key="1">
    <source>
        <dbReference type="EMBL" id="PWI23725.1"/>
    </source>
</evidence>
<protein>
    <submittedName>
        <fullName evidence="1">Uncharacterized protein</fullName>
    </submittedName>
</protein>
<gene>
    <name evidence="1" type="ORF">DEX24_15640</name>
</gene>
<organism evidence="1 2">
    <name type="scientific">Kurthia sibirica</name>
    <dbReference type="NCBI Taxonomy" id="202750"/>
    <lineage>
        <taxon>Bacteria</taxon>
        <taxon>Bacillati</taxon>
        <taxon>Bacillota</taxon>
        <taxon>Bacilli</taxon>
        <taxon>Bacillales</taxon>
        <taxon>Caryophanaceae</taxon>
        <taxon>Kurthia</taxon>
    </lineage>
</organism>
<name>A0A2U3AGS6_9BACL</name>
<dbReference type="AlphaFoldDB" id="A0A2U3AGS6"/>
<reference evidence="1 2" key="1">
    <citation type="submission" date="2018-05" db="EMBL/GenBank/DDBJ databases">
        <title>Kurthia sibirica genome sequence.</title>
        <authorList>
            <person name="Maclea K.S."/>
            <person name="Goen A.E."/>
        </authorList>
    </citation>
    <scope>NUCLEOTIDE SEQUENCE [LARGE SCALE GENOMIC DNA]</scope>
    <source>
        <strain evidence="1 2">ATCC 49154</strain>
    </source>
</reference>
<dbReference type="Proteomes" id="UP000245938">
    <property type="component" value="Unassembled WGS sequence"/>
</dbReference>